<keyword evidence="1" id="KW-0812">Transmembrane</keyword>
<dbReference type="NCBIfam" id="TIGR03943">
    <property type="entry name" value="TIGR03943 family putative permease subunit"/>
    <property type="match status" value="1"/>
</dbReference>
<keyword evidence="1" id="KW-1133">Transmembrane helix</keyword>
<dbReference type="Proteomes" id="UP000179621">
    <property type="component" value="Unassembled WGS sequence"/>
</dbReference>
<keyword evidence="1" id="KW-0472">Membrane</keyword>
<dbReference type="EMBL" id="MVII01000017">
    <property type="protein sequence ID" value="ORB56299.1"/>
    <property type="molecule type" value="Genomic_DNA"/>
</dbReference>
<reference evidence="4 6" key="1">
    <citation type="submission" date="2016-10" db="EMBL/GenBank/DDBJ databases">
        <title>Evaluation of Human, Animal and Environmental Mycobacterium chelonae Isolates by Core Genome Phylogenomic Analysis, Targeted Gene Comparison, and Anti-microbial Susceptibility Patterns: A Tale of Mistaken Identities.</title>
        <authorList>
            <person name="Fogelson S.B."/>
            <person name="Camus A.C."/>
            <person name="Lorenz W."/>
            <person name="Vasireddy R."/>
            <person name="Vasireddy S."/>
            <person name="Smith T."/>
            <person name="Brown-Elliott B.A."/>
            <person name="Wallace R.J.Jr."/>
            <person name="Hasan N.A."/>
            <person name="Reischl U."/>
            <person name="Sanchez S."/>
        </authorList>
    </citation>
    <scope>NUCLEOTIDE SEQUENCE [LARGE SCALE GENOMIC DNA]</scope>
    <source>
        <strain evidence="4 6">8528</strain>
    </source>
</reference>
<comment type="caution">
    <text evidence="5">The sequence shown here is derived from an EMBL/GenBank/DDBJ whole genome shotgun (WGS) entry which is preliminary data.</text>
</comment>
<keyword evidence="6" id="KW-1185">Reference proteome</keyword>
<feature type="domain" description="DUF1980" evidence="3">
    <location>
        <begin position="145"/>
        <end position="240"/>
    </location>
</feature>
<gene>
    <name evidence="4" type="ORF">BKG73_22030</name>
    <name evidence="5" type="ORF">BST43_14290</name>
</gene>
<dbReference type="InterPro" id="IPR048447">
    <property type="entry name" value="DUF1980_C"/>
</dbReference>
<evidence type="ECO:0000259" key="3">
    <source>
        <dbReference type="Pfam" id="PF21537"/>
    </source>
</evidence>
<feature type="transmembrane region" description="Helical" evidence="1">
    <location>
        <begin position="35"/>
        <end position="54"/>
    </location>
</feature>
<proteinExistence type="predicted"/>
<feature type="domain" description="DUF1980" evidence="2">
    <location>
        <begin position="9"/>
        <end position="98"/>
    </location>
</feature>
<dbReference type="Proteomes" id="UP000192434">
    <property type="component" value="Unassembled WGS sequence"/>
</dbReference>
<evidence type="ECO:0000259" key="2">
    <source>
        <dbReference type="Pfam" id="PF09323"/>
    </source>
</evidence>
<dbReference type="Pfam" id="PF09323">
    <property type="entry name" value="DUF1980"/>
    <property type="match status" value="1"/>
</dbReference>
<dbReference type="PANTHER" id="PTHR40047:SF1">
    <property type="entry name" value="UPF0703 PROTEIN YCGQ"/>
    <property type="match status" value="1"/>
</dbReference>
<feature type="transmembrane region" description="Helical" evidence="1">
    <location>
        <begin position="9"/>
        <end position="29"/>
    </location>
</feature>
<dbReference type="OrthoDB" id="359029at2"/>
<dbReference type="AlphaFoldDB" id="A0A1S1JNT7"/>
<reference evidence="5 7" key="2">
    <citation type="submission" date="2016-12" db="EMBL/GenBank/DDBJ databases">
        <title>The new phylogeny of genus Mycobacterium.</title>
        <authorList>
            <person name="Tortoli E."/>
            <person name="Trovato A."/>
            <person name="Cirillo D.M."/>
        </authorList>
    </citation>
    <scope>NUCLEOTIDE SEQUENCE [LARGE SCALE GENOMIC DNA]</scope>
    <source>
        <strain evidence="5 7">CCUG 66554</strain>
    </source>
</reference>
<dbReference type="PANTHER" id="PTHR40047">
    <property type="entry name" value="UPF0703 PROTEIN YCGQ"/>
    <property type="match status" value="1"/>
</dbReference>
<dbReference type="EMBL" id="MLIH01000035">
    <property type="protein sequence ID" value="OHU06243.1"/>
    <property type="molecule type" value="Genomic_DNA"/>
</dbReference>
<protein>
    <submittedName>
        <fullName evidence="5">TIGR03943 family protein</fullName>
    </submittedName>
</protein>
<dbReference type="KEGG" id="msao:MYCSP_12865"/>
<dbReference type="InterPro" id="IPR048493">
    <property type="entry name" value="DUF1980_N"/>
</dbReference>
<evidence type="ECO:0000313" key="6">
    <source>
        <dbReference type="Proteomes" id="UP000179621"/>
    </source>
</evidence>
<evidence type="ECO:0000256" key="1">
    <source>
        <dbReference type="SAM" id="Phobius"/>
    </source>
</evidence>
<dbReference type="RefSeq" id="WP_070910407.1">
    <property type="nucleotide sequence ID" value="NZ_CP010271.1"/>
</dbReference>
<evidence type="ECO:0000313" key="4">
    <source>
        <dbReference type="EMBL" id="OHU06243.1"/>
    </source>
</evidence>
<sequence>MRRDTENTLLILLGVSVAMIAVTGTFTRYVKPGLLPWLAASAVIVIGLGLAAIVRDVRRGRTDHDHDHEGHGDHTHKHGATWFLVLPIVLLIFIVPPALSARSIAPANITASSNTPRRAFPPLPPGDAPAVPLPEVLMRIAAGSSDTLVGRTITVTGFTFKEGARTDLAKIVIVCCAADAQLARLQMSGPAAASASALPENTWVSVTGTVPDGQSYRGPSSIPVIEVKGVTRTDPPKSTY</sequence>
<dbReference type="InterPro" id="IPR015402">
    <property type="entry name" value="DUF1980"/>
</dbReference>
<name>A0A1S1JNT7_9MYCO</name>
<dbReference type="STRING" id="1578165.BKG68_07885"/>
<organism evidence="5 7">
    <name type="scientific">Mycobacteroides saopaulense</name>
    <dbReference type="NCBI Taxonomy" id="1578165"/>
    <lineage>
        <taxon>Bacteria</taxon>
        <taxon>Bacillati</taxon>
        <taxon>Actinomycetota</taxon>
        <taxon>Actinomycetes</taxon>
        <taxon>Mycobacteriales</taxon>
        <taxon>Mycobacteriaceae</taxon>
        <taxon>Mycobacteroides</taxon>
    </lineage>
</organism>
<evidence type="ECO:0000313" key="5">
    <source>
        <dbReference type="EMBL" id="ORB56299.1"/>
    </source>
</evidence>
<dbReference type="InterPro" id="IPR052955">
    <property type="entry name" value="UPF0703_membrane_permease"/>
</dbReference>
<evidence type="ECO:0000313" key="7">
    <source>
        <dbReference type="Proteomes" id="UP000192434"/>
    </source>
</evidence>
<dbReference type="Pfam" id="PF21537">
    <property type="entry name" value="DUF1980_C"/>
    <property type="match status" value="1"/>
</dbReference>
<feature type="transmembrane region" description="Helical" evidence="1">
    <location>
        <begin position="80"/>
        <end position="99"/>
    </location>
</feature>
<accession>A0A1S1JNT7</accession>